<dbReference type="InterPro" id="IPR007309">
    <property type="entry name" value="TFIIIC_Bblock-bd"/>
</dbReference>
<evidence type="ECO:0000256" key="4">
    <source>
        <dbReference type="ARBA" id="ARBA00023163"/>
    </source>
</evidence>
<gene>
    <name evidence="9" type="ORF">RHTO0S_19e01068g</name>
</gene>
<dbReference type="Pfam" id="PF20222">
    <property type="entry name" value="DUF6581"/>
    <property type="match status" value="1"/>
</dbReference>
<feature type="region of interest" description="Disordered" evidence="6">
    <location>
        <begin position="557"/>
        <end position="897"/>
    </location>
</feature>
<protein>
    <submittedName>
        <fullName evidence="9">RHTO0S19e01068g1_1</fullName>
    </submittedName>
</protein>
<dbReference type="PANTHER" id="PTHR15180">
    <property type="entry name" value="GENERAL TRANSCRIPTION FACTOR 3C POLYPEPTIDE 1"/>
    <property type="match status" value="1"/>
</dbReference>
<dbReference type="GO" id="GO:0003677">
    <property type="term" value="F:DNA binding"/>
    <property type="evidence" value="ECO:0007669"/>
    <property type="project" value="UniProtKB-KW"/>
</dbReference>
<reference evidence="9" key="1">
    <citation type="journal article" date="2014" name="Genome Announc.">
        <title>Draft genome sequence of Rhodosporidium toruloides CECT1137, an oleaginous yeast of biotechnological interest.</title>
        <authorList>
            <person name="Morin N."/>
            <person name="Calcas X."/>
            <person name="Devillers H."/>
            <person name="Durrens P."/>
            <person name="Sherman D.J."/>
            <person name="Nicaud J.-M."/>
            <person name="Neuveglise C."/>
        </authorList>
    </citation>
    <scope>NUCLEOTIDE SEQUENCE</scope>
    <source>
        <strain evidence="9">CECT1137</strain>
    </source>
</reference>
<feature type="domain" description="Transcription factor tau subunit sfc3/Tfc3 C-terminal" evidence="8">
    <location>
        <begin position="1582"/>
        <end position="1935"/>
    </location>
</feature>
<evidence type="ECO:0000256" key="5">
    <source>
        <dbReference type="ARBA" id="ARBA00023242"/>
    </source>
</evidence>
<feature type="compositionally biased region" description="Basic residues" evidence="6">
    <location>
        <begin position="115"/>
        <end position="124"/>
    </location>
</feature>
<feature type="compositionally biased region" description="Acidic residues" evidence="6">
    <location>
        <begin position="1524"/>
        <end position="1534"/>
    </location>
</feature>
<keyword evidence="3" id="KW-0238">DNA-binding</keyword>
<keyword evidence="2" id="KW-0597">Phosphoprotein</keyword>
<dbReference type="GO" id="GO:0006384">
    <property type="term" value="P:transcription initiation at RNA polymerase III promoter"/>
    <property type="evidence" value="ECO:0007669"/>
    <property type="project" value="InterPro"/>
</dbReference>
<dbReference type="GO" id="GO:0005634">
    <property type="term" value="C:nucleus"/>
    <property type="evidence" value="ECO:0007669"/>
    <property type="project" value="UniProtKB-SubCell"/>
</dbReference>
<evidence type="ECO:0000256" key="3">
    <source>
        <dbReference type="ARBA" id="ARBA00023125"/>
    </source>
</evidence>
<feature type="compositionally biased region" description="Low complexity" evidence="6">
    <location>
        <begin position="827"/>
        <end position="855"/>
    </location>
</feature>
<sequence>MIDSLLQFLLEEVAMDGDAGTSVASLGGFVEQFYDRASSGLDQPSTSDGTRAQRVDDAFLSFVWEALLSQPGVRVGVLSQLAVPAANEPKVEEQGKQDSVPPADGGDAEEAKTAKDKRKKKKIERKAQGPTHEVRIIEGDEREEGRAALQERYGDSLRILAGEETAWVAITGSHARPTSLTPTIYAVLQMISRGRDEGTTAVRISKEMGIDPKSVFHYIKIPQQLGIIKKFSDIDEGCRTNRVVHVRYLSTSAAWAAHIASEPDVKEEEDGEEDGEDGADAGFGGGWDGTELTPISTLYLTTNVPLIRKRVVKALKRRKDWWMPHWELHSAIGLHTANSRELRRLNSIVSVMANEGIVEKIAVTKKRSATQSSVVQALRLLKPEDAQEGANGSEALASDEDAQDDEHACPVAYRSLERQILDLLMDAGSRGLTNFEISSALGAYPVRFIDVLLQRFGRYRPPAPSADYTIHSVHETIGRVKQTRWFSLVGYLSFRRSRGFPDEDMEAQWREIADSASLGGWLTPEGEGPAEGQYGSNTERHACLAKFNLWATTAKSVTGVSKKPKKAPAKKRKAAAIEAADGVEQPADGAADEVEEDGSPPPKRQKAVIGRPRKHPLKPGEETYYMRKKREKAEDEERARQGLPPIERPKAKNARKKPPKKKEAEQAVDAATGDGEAGASGSPQAVTPIDEPPAATPTPAKKRGRAPKKKDAPAETADGNEPATEPSTPQVPVTPATKPRKRARTAVAAESSAPATPAAPTAPKTKPTTRQRLEPYIDIPQSSVSKKKKSVVKKALDALAGIHSSSPPRGDRPASPTLDTSDKRIEQAANAQPAEAPAEASAQPAAEPAASGAPAHEPPATPAATPASIGRNATSATPVLPTPASKKKPATGRPSVSSRANLTLLARQQEVVDYVQAQGGVLEYTYRLNEALYVWGQKQNPPRHGYVIDRANLKQVLEAATSSGQLRKTVVTDSKSQRHDVFYLTSLASDSAIVKNYLDDIANRDPHDRFTRYEVQPDLVVMSDEDVPTKEKQEDDAGAKSTFLPDPQPTDGQDRVRSFFRHHQTLLGRSHGVKHGLVARARQLHKWLASLVFSHVDEKDIVVKRDEDGFVIAQSTLLNSMPLGVFLRIVPLPVQSETLDAFLAEPDKLELPMRDVPKEIADIIRPRSNKRKQSLWKDLQILIDLQLLTPLVMGTLATTRSVAPTFEVPTNPKACTHWLFRARAPIYALRDPALPLVDVCPVTDIDEVLYFWNRLHSVSTDPSYDDAGHALDDPVFPATCPTRHLRKPELLRPFKWRDSYELAPSQRTFLNKLAHHDPGLTDPDADRTVDLEAWAACLLAPTNVVKDYLVKIRDQEAEELVRPKRKKRKTDGAGGGAGDEDEAGADEAKTPTNLAAALARKVREAADQRERDWQVIVERFRQEHGHPDLDESVVDWLHKTFQDPHRRDKLDAKQLDFELRRLLPAGQNAPTDPSMRTIVPTSLQQKARLAKDPYAIKRQPNIRRRPVVKRVRAKQATPAKEPAEEADEEEDEEAAGSPLPAQEPLPAEGRTTPLPFRRGDQTEFLTNPLGPRPDLPAGKRASRSRYTPEQDDLLLDAVAVLKVRALHLRAPRPSYNPLGDFFSGNKADALAKRAGTLLKRQQERDFHERLVSTWFNAYKEHKDELEDPNPHSLVDFDLASFIRCMRTHVNKRALRLMGPLPPPLVKADPLPDSLDAFSRFYHVKPALEAVHSGRQFEKVWTKHQIAMNEREEAAVMGAYAKRWTDEPVKADAHDCKHNLAMSAIKAIMTMEEDSYVPAQGVAMLSPFSTAEAKAALDELSAKAIAAQLDKEHRLPGRNFAFDDRFFERLSFHLDLAHLQTASHLEQDLQHDEGGVFPLVPTEGEMMALFDFVSDDKVELEVNLGELTEKTLDFLDYRTRQANDDDIECTVNISQPAGLSGKTVLLQPSFLPSTSADDADSLEGAKVTLSAIGRTLEAQLFCDIEAAGEVGLPFKSLMARHEDRGREALLAAIKYLTAGPQPLAFFAGTSALVLVSNVHAASWTLQPVLHDGVIDTSRRFLPTMWTNAMGEVDQELWQRAGAWVKGELWRFADQTYPSLLARATRLHILSAVDLQVILTAFLHAGKVLRRSPSTGALLAADDLVDWDLDTWSFAGAFW</sequence>
<feature type="compositionally biased region" description="Basic residues" evidence="6">
    <location>
        <begin position="651"/>
        <end position="660"/>
    </location>
</feature>
<dbReference type="InterPro" id="IPR046488">
    <property type="entry name" value="Sfc3/Tfc3_C"/>
</dbReference>
<feature type="region of interest" description="Disordered" evidence="6">
    <location>
        <begin position="1024"/>
        <end position="1052"/>
    </location>
</feature>
<accession>A0A061BF78</accession>
<feature type="region of interest" description="Disordered" evidence="6">
    <location>
        <begin position="1492"/>
        <end position="1588"/>
    </location>
</feature>
<evidence type="ECO:0000256" key="1">
    <source>
        <dbReference type="ARBA" id="ARBA00004123"/>
    </source>
</evidence>
<dbReference type="PANTHER" id="PTHR15180:SF1">
    <property type="entry name" value="GENERAL TRANSCRIPTION FACTOR 3C POLYPEPTIDE 1"/>
    <property type="match status" value="1"/>
</dbReference>
<feature type="region of interest" description="Disordered" evidence="6">
    <location>
        <begin position="260"/>
        <end position="287"/>
    </location>
</feature>
<feature type="compositionally biased region" description="Basic residues" evidence="6">
    <location>
        <begin position="562"/>
        <end position="574"/>
    </location>
</feature>
<feature type="region of interest" description="Disordered" evidence="6">
    <location>
        <begin position="87"/>
        <end position="132"/>
    </location>
</feature>
<dbReference type="GO" id="GO:0000127">
    <property type="term" value="C:transcription factor TFIIIC complex"/>
    <property type="evidence" value="ECO:0007669"/>
    <property type="project" value="InterPro"/>
</dbReference>
<evidence type="ECO:0000259" key="8">
    <source>
        <dbReference type="Pfam" id="PF20222"/>
    </source>
</evidence>
<feature type="compositionally biased region" description="Low complexity" evidence="6">
    <location>
        <begin position="753"/>
        <end position="768"/>
    </location>
</feature>
<keyword evidence="4" id="KW-0804">Transcription</keyword>
<evidence type="ECO:0000313" key="9">
    <source>
        <dbReference type="EMBL" id="CDR48628.1"/>
    </source>
</evidence>
<dbReference type="EMBL" id="LK052954">
    <property type="protein sequence ID" value="CDR48628.1"/>
    <property type="molecule type" value="Genomic_DNA"/>
</dbReference>
<proteinExistence type="predicted"/>
<feature type="compositionally biased region" description="Basic and acidic residues" evidence="6">
    <location>
        <begin position="618"/>
        <end position="640"/>
    </location>
</feature>
<evidence type="ECO:0000259" key="7">
    <source>
        <dbReference type="Pfam" id="PF04182"/>
    </source>
</evidence>
<feature type="compositionally biased region" description="Basic and acidic residues" evidence="6">
    <location>
        <begin position="1027"/>
        <end position="1038"/>
    </location>
</feature>
<evidence type="ECO:0000256" key="6">
    <source>
        <dbReference type="SAM" id="MobiDB-lite"/>
    </source>
</evidence>
<dbReference type="GO" id="GO:0042791">
    <property type="term" value="P:5S class rRNA transcription by RNA polymerase III"/>
    <property type="evidence" value="ECO:0007669"/>
    <property type="project" value="TreeGrafter"/>
</dbReference>
<dbReference type="OrthoDB" id="68020at2759"/>
<comment type="subcellular location">
    <subcellularLocation>
        <location evidence="1">Nucleus</location>
    </subcellularLocation>
</comment>
<feature type="domain" description="B-block binding subunit of TFIIIC" evidence="7">
    <location>
        <begin position="184"/>
        <end position="250"/>
    </location>
</feature>
<organism evidence="9">
    <name type="scientific">Rhodotorula toruloides</name>
    <name type="common">Yeast</name>
    <name type="synonym">Rhodosporidium toruloides</name>
    <dbReference type="NCBI Taxonomy" id="5286"/>
    <lineage>
        <taxon>Eukaryota</taxon>
        <taxon>Fungi</taxon>
        <taxon>Dikarya</taxon>
        <taxon>Basidiomycota</taxon>
        <taxon>Pucciniomycotina</taxon>
        <taxon>Microbotryomycetes</taxon>
        <taxon>Sporidiobolales</taxon>
        <taxon>Sporidiobolaceae</taxon>
        <taxon>Rhodotorula</taxon>
    </lineage>
</organism>
<evidence type="ECO:0000256" key="2">
    <source>
        <dbReference type="ARBA" id="ARBA00022553"/>
    </source>
</evidence>
<name>A0A061BF78_RHOTO</name>
<feature type="compositionally biased region" description="Acidic residues" evidence="6">
    <location>
        <begin position="265"/>
        <end position="279"/>
    </location>
</feature>
<dbReference type="InterPro" id="IPR044210">
    <property type="entry name" value="Tfc3-like"/>
</dbReference>
<feature type="compositionally biased region" description="Basic residues" evidence="6">
    <location>
        <begin position="603"/>
        <end position="617"/>
    </location>
</feature>
<keyword evidence="5" id="KW-0539">Nucleus</keyword>
<feature type="compositionally biased region" description="Basic residues" evidence="6">
    <location>
        <begin position="1500"/>
        <end position="1513"/>
    </location>
</feature>
<feature type="region of interest" description="Disordered" evidence="6">
    <location>
        <begin position="1360"/>
        <end position="1389"/>
    </location>
</feature>
<dbReference type="Pfam" id="PF04182">
    <property type="entry name" value="B-block_TFIIIC"/>
    <property type="match status" value="1"/>
</dbReference>